<proteinExistence type="predicted"/>
<organism evidence="1">
    <name type="scientific">Rhizophora mucronata</name>
    <name type="common">Asiatic mangrove</name>
    <dbReference type="NCBI Taxonomy" id="61149"/>
    <lineage>
        <taxon>Eukaryota</taxon>
        <taxon>Viridiplantae</taxon>
        <taxon>Streptophyta</taxon>
        <taxon>Embryophyta</taxon>
        <taxon>Tracheophyta</taxon>
        <taxon>Spermatophyta</taxon>
        <taxon>Magnoliopsida</taxon>
        <taxon>eudicotyledons</taxon>
        <taxon>Gunneridae</taxon>
        <taxon>Pentapetalae</taxon>
        <taxon>rosids</taxon>
        <taxon>fabids</taxon>
        <taxon>Malpighiales</taxon>
        <taxon>Rhizophoraceae</taxon>
        <taxon>Rhizophora</taxon>
    </lineage>
</organism>
<dbReference type="EMBL" id="GGEC01062554">
    <property type="protein sequence ID" value="MBX43038.1"/>
    <property type="molecule type" value="Transcribed_RNA"/>
</dbReference>
<protein>
    <submittedName>
        <fullName evidence="1">Uncharacterized protein</fullName>
    </submittedName>
</protein>
<name>A0A2P2NKK7_RHIMU</name>
<dbReference type="AlphaFoldDB" id="A0A2P2NKK7"/>
<reference evidence="1" key="1">
    <citation type="submission" date="2018-02" db="EMBL/GenBank/DDBJ databases">
        <title>Rhizophora mucronata_Transcriptome.</title>
        <authorList>
            <person name="Meera S.P."/>
            <person name="Sreeshan A."/>
            <person name="Augustine A."/>
        </authorList>
    </citation>
    <scope>NUCLEOTIDE SEQUENCE</scope>
    <source>
        <tissue evidence="1">Leaf</tissue>
    </source>
</reference>
<evidence type="ECO:0000313" key="1">
    <source>
        <dbReference type="EMBL" id="MBX43038.1"/>
    </source>
</evidence>
<sequence>MRLNRVHVIPGRGCVCGVVGPDFVSSTSGTPFLHCC</sequence>
<accession>A0A2P2NKK7</accession>